<name>I3CD91_9GAMM</name>
<dbReference type="Gene3D" id="3.40.250.10">
    <property type="entry name" value="Rhodanese-like domain"/>
    <property type="match status" value="1"/>
</dbReference>
<dbReference type="SUPFAM" id="SSF52821">
    <property type="entry name" value="Rhodanese/Cell cycle control phosphatase"/>
    <property type="match status" value="1"/>
</dbReference>
<dbReference type="EMBL" id="JH600070">
    <property type="protein sequence ID" value="EIJ41584.1"/>
    <property type="molecule type" value="Genomic_DNA"/>
</dbReference>
<dbReference type="Proteomes" id="UP000005744">
    <property type="component" value="Unassembled WGS sequence"/>
</dbReference>
<dbReference type="InterPro" id="IPR050229">
    <property type="entry name" value="GlpE_sulfurtransferase"/>
</dbReference>
<dbReference type="InterPro" id="IPR036873">
    <property type="entry name" value="Rhodanese-like_dom_sf"/>
</dbReference>
<sequence>MRQLSPQQLKEYLAQQVAEQQPQPLLLDVREPWEYKICHLENAVLMPMNSLPNQINTLDKEQEIVVICHHGMRSQQVGWFLERVGFKNVINLTGGVAAWAQEVDQQMPTY</sequence>
<dbReference type="Pfam" id="PF00581">
    <property type="entry name" value="Rhodanese"/>
    <property type="match status" value="1"/>
</dbReference>
<dbReference type="RefSeq" id="WP_002683630.1">
    <property type="nucleotide sequence ID" value="NZ_JH600070.1"/>
</dbReference>
<dbReference type="HOGENOM" id="CLU_089574_13_3_6"/>
<dbReference type="OrthoDB" id="9811849at2"/>
<keyword evidence="2" id="KW-0808">Transferase</keyword>
<evidence type="ECO:0000313" key="3">
    <source>
        <dbReference type="Proteomes" id="UP000005744"/>
    </source>
</evidence>
<dbReference type="GO" id="GO:0016740">
    <property type="term" value="F:transferase activity"/>
    <property type="evidence" value="ECO:0007669"/>
    <property type="project" value="UniProtKB-KW"/>
</dbReference>
<dbReference type="InterPro" id="IPR001763">
    <property type="entry name" value="Rhodanese-like_dom"/>
</dbReference>
<organism evidence="2 3">
    <name type="scientific">Beggiatoa alba B18LD</name>
    <dbReference type="NCBI Taxonomy" id="395493"/>
    <lineage>
        <taxon>Bacteria</taxon>
        <taxon>Pseudomonadati</taxon>
        <taxon>Pseudomonadota</taxon>
        <taxon>Gammaproteobacteria</taxon>
        <taxon>Thiotrichales</taxon>
        <taxon>Thiotrichaceae</taxon>
        <taxon>Beggiatoa</taxon>
    </lineage>
</organism>
<proteinExistence type="predicted"/>
<dbReference type="PANTHER" id="PTHR43031">
    <property type="entry name" value="FAD-DEPENDENT OXIDOREDUCTASE"/>
    <property type="match status" value="1"/>
</dbReference>
<dbReference type="AlphaFoldDB" id="I3CD91"/>
<gene>
    <name evidence="2" type="ORF">BegalDRAFT_0672</name>
</gene>
<dbReference type="SMART" id="SM00450">
    <property type="entry name" value="RHOD"/>
    <property type="match status" value="1"/>
</dbReference>
<dbReference type="PROSITE" id="PS50206">
    <property type="entry name" value="RHODANESE_3"/>
    <property type="match status" value="1"/>
</dbReference>
<reference evidence="2 3" key="1">
    <citation type="submission" date="2011-11" db="EMBL/GenBank/DDBJ databases">
        <title>Improved High-Quality Draft sequence of Beggiatoa alba B18lD.</title>
        <authorList>
            <consortium name="US DOE Joint Genome Institute"/>
            <person name="Lucas S."/>
            <person name="Han J."/>
            <person name="Lapidus A."/>
            <person name="Cheng J.-F."/>
            <person name="Goodwin L."/>
            <person name="Pitluck S."/>
            <person name="Peters L."/>
            <person name="Mikhailova N."/>
            <person name="Held B."/>
            <person name="Detter J.C."/>
            <person name="Han C."/>
            <person name="Tapia R."/>
            <person name="Land M."/>
            <person name="Hauser L."/>
            <person name="Kyrpides N."/>
            <person name="Ivanova N."/>
            <person name="Pagani I."/>
            <person name="Samuel K."/>
            <person name="Teske A."/>
            <person name="Mueller J."/>
            <person name="Woyke T."/>
        </authorList>
    </citation>
    <scope>NUCLEOTIDE SEQUENCE [LARGE SCALE GENOMIC DNA]</scope>
    <source>
        <strain evidence="2 3">B18LD</strain>
    </source>
</reference>
<protein>
    <submittedName>
        <fullName evidence="2">Rhodanese-related sulfurtransferase</fullName>
    </submittedName>
</protein>
<accession>I3CD91</accession>
<evidence type="ECO:0000313" key="2">
    <source>
        <dbReference type="EMBL" id="EIJ41584.1"/>
    </source>
</evidence>
<feature type="domain" description="Rhodanese" evidence="1">
    <location>
        <begin position="20"/>
        <end position="108"/>
    </location>
</feature>
<dbReference type="eggNOG" id="COG0607">
    <property type="taxonomic scope" value="Bacteria"/>
</dbReference>
<dbReference type="PANTHER" id="PTHR43031:SF17">
    <property type="entry name" value="SULFURTRANSFERASE YTWF-RELATED"/>
    <property type="match status" value="1"/>
</dbReference>
<dbReference type="STRING" id="395493.BegalDRAFT_0672"/>
<keyword evidence="3" id="KW-1185">Reference proteome</keyword>
<evidence type="ECO:0000259" key="1">
    <source>
        <dbReference type="PROSITE" id="PS50206"/>
    </source>
</evidence>